<dbReference type="Pfam" id="PF05380">
    <property type="entry name" value="Peptidase_A17"/>
    <property type="match status" value="1"/>
</dbReference>
<dbReference type="GO" id="GO:0003676">
    <property type="term" value="F:nucleic acid binding"/>
    <property type="evidence" value="ECO:0007669"/>
    <property type="project" value="InterPro"/>
</dbReference>
<dbReference type="InterPro" id="IPR041588">
    <property type="entry name" value="Integrase_H2C2"/>
</dbReference>
<dbReference type="InterPro" id="IPR012337">
    <property type="entry name" value="RNaseH-like_sf"/>
</dbReference>
<dbReference type="GO" id="GO:0071897">
    <property type="term" value="P:DNA biosynthetic process"/>
    <property type="evidence" value="ECO:0007669"/>
    <property type="project" value="UniProtKB-ARBA"/>
</dbReference>
<dbReference type="EMBL" id="APCN01009161">
    <property type="status" value="NOT_ANNOTATED_CDS"/>
    <property type="molecule type" value="Genomic_DNA"/>
</dbReference>
<dbReference type="Gene3D" id="3.30.420.10">
    <property type="entry name" value="Ribonuclease H-like superfamily/Ribonuclease H"/>
    <property type="match status" value="1"/>
</dbReference>
<dbReference type="Proteomes" id="UP000075840">
    <property type="component" value="Unassembled WGS sequence"/>
</dbReference>
<protein>
    <recommendedName>
        <fullName evidence="1">Integrase catalytic domain-containing protein</fullName>
    </recommendedName>
</protein>
<dbReference type="InterPro" id="IPR043502">
    <property type="entry name" value="DNA/RNA_pol_sf"/>
</dbReference>
<evidence type="ECO:0000313" key="2">
    <source>
        <dbReference type="EnsemblMetazoa" id="AARA012087-PA"/>
    </source>
</evidence>
<dbReference type="Pfam" id="PF17921">
    <property type="entry name" value="Integrase_H2C2"/>
    <property type="match status" value="1"/>
</dbReference>
<dbReference type="PANTHER" id="PTHR47331">
    <property type="entry name" value="PHD-TYPE DOMAIN-CONTAINING PROTEIN"/>
    <property type="match status" value="1"/>
</dbReference>
<dbReference type="PROSITE" id="PS50994">
    <property type="entry name" value="INTEGRASE"/>
    <property type="match status" value="1"/>
</dbReference>
<organism evidence="2 3">
    <name type="scientific">Anopheles arabiensis</name>
    <name type="common">Mosquito</name>
    <dbReference type="NCBI Taxonomy" id="7173"/>
    <lineage>
        <taxon>Eukaryota</taxon>
        <taxon>Metazoa</taxon>
        <taxon>Ecdysozoa</taxon>
        <taxon>Arthropoda</taxon>
        <taxon>Hexapoda</taxon>
        <taxon>Insecta</taxon>
        <taxon>Pterygota</taxon>
        <taxon>Neoptera</taxon>
        <taxon>Endopterygota</taxon>
        <taxon>Diptera</taxon>
        <taxon>Nematocera</taxon>
        <taxon>Culicoidea</taxon>
        <taxon>Culicidae</taxon>
        <taxon>Anophelinae</taxon>
        <taxon>Anopheles</taxon>
    </lineage>
</organism>
<dbReference type="EnsemblMetazoa" id="AARA012087-RA">
    <property type="protein sequence ID" value="AARA012087-PA"/>
    <property type="gene ID" value="AARA012087"/>
</dbReference>
<dbReference type="VEuPathDB" id="VectorBase:AARA012087"/>
<dbReference type="VEuPathDB" id="VectorBase:AARA21_001562"/>
<sequence>MIARLFDPLGLIAPIISWAKIRMQKLWIACHDWDDPLSSELAEEWKGFHANLPLLSDIKIPRYVRLPKSTSMQLHCFADASEAAYGAVMYLRSTDSDGQIKVEILAAKSRPAPLKRISLARLELCAAVMAINLWNHVSKSMGMQEIETFMWSDSRVVLHWLKSPSYTWVTFVANRVSLIQDIGKCCKWMHIRGTENPADVVSRGALPQQLLSSDLWFHGPSWLSSPQEEWKESKMIEVPPEEMMERKKQNIAAISIDSVNWVKRFSCYWKALRFTAYCLRWKGYRRQQNPSREAFITTIDLENAKITFVKMLQNVYFPNDMRELSSGKPVRATSRLKSLHPFIDADGLLRVGGRLQQTGIMYSGKHPLLLPGSSHFAKLIAVEYHRGLLHAGPRATLAEMRKEYWVIDGRRIANSVCKSCVTCFRADPKTVSQPMGQLPESRATPTRPFSVVGVDYCGPFYLKPAAATKAYAAVFVCFAVKAVHLELAEDLSAAAFLAAFRRFVSRRGFPTKVYSDNGLNFRGANTELMELHRLLNDPHHKEAVLAECARNKVEWHFKPPRAPNFGGLWEAAVKSAKRTLRKLFRLQRLSFGEMSTVLVQIEAQMNSRPLTPLSEDPSEVDALTPGHFLIGTALMALPDNNVVDVSENRVRRFQLLQQLVQRHWKRWRTEYLCELHNNNQRILVPQRVAVG</sequence>
<dbReference type="InterPro" id="IPR036397">
    <property type="entry name" value="RNaseH_sf"/>
</dbReference>
<dbReference type="InterPro" id="IPR008042">
    <property type="entry name" value="Retrotrans_Pao"/>
</dbReference>
<dbReference type="AlphaFoldDB" id="A0A182IER0"/>
<evidence type="ECO:0000313" key="3">
    <source>
        <dbReference type="Proteomes" id="UP000075840"/>
    </source>
</evidence>
<name>A0A182IER0_ANOAR</name>
<dbReference type="InterPro" id="IPR040676">
    <property type="entry name" value="DUF5641"/>
</dbReference>
<reference evidence="2" key="1">
    <citation type="submission" date="2022-08" db="UniProtKB">
        <authorList>
            <consortium name="EnsemblMetazoa"/>
        </authorList>
    </citation>
    <scope>IDENTIFICATION</scope>
    <source>
        <strain evidence="2">Dongola</strain>
    </source>
</reference>
<proteinExistence type="predicted"/>
<dbReference type="GO" id="GO:0015074">
    <property type="term" value="P:DNA integration"/>
    <property type="evidence" value="ECO:0007669"/>
    <property type="project" value="InterPro"/>
</dbReference>
<keyword evidence="3" id="KW-1185">Reference proteome</keyword>
<dbReference type="InterPro" id="IPR001584">
    <property type="entry name" value="Integrase_cat-core"/>
</dbReference>
<dbReference type="SUPFAM" id="SSF53098">
    <property type="entry name" value="Ribonuclease H-like"/>
    <property type="match status" value="1"/>
</dbReference>
<dbReference type="Pfam" id="PF18701">
    <property type="entry name" value="DUF5641"/>
    <property type="match status" value="1"/>
</dbReference>
<evidence type="ECO:0000259" key="1">
    <source>
        <dbReference type="PROSITE" id="PS50994"/>
    </source>
</evidence>
<dbReference type="GO" id="GO:0042575">
    <property type="term" value="C:DNA polymerase complex"/>
    <property type="evidence" value="ECO:0007669"/>
    <property type="project" value="UniProtKB-ARBA"/>
</dbReference>
<feature type="domain" description="Integrase catalytic" evidence="1">
    <location>
        <begin position="444"/>
        <end position="633"/>
    </location>
</feature>
<dbReference type="SUPFAM" id="SSF56672">
    <property type="entry name" value="DNA/RNA polymerases"/>
    <property type="match status" value="1"/>
</dbReference>
<accession>A0A182IER0</accession>